<dbReference type="PANTHER" id="PTHR18964">
    <property type="entry name" value="ROK (REPRESSOR, ORF, KINASE) FAMILY"/>
    <property type="match status" value="1"/>
</dbReference>
<dbReference type="CDD" id="cd23763">
    <property type="entry name" value="ASKHA_ATPase_ROK"/>
    <property type="match status" value="1"/>
</dbReference>
<gene>
    <name evidence="3" type="ORF">OE059_14275</name>
</gene>
<dbReference type="InterPro" id="IPR011051">
    <property type="entry name" value="RmlC_Cupin_sf"/>
</dbReference>
<proteinExistence type="inferred from homology"/>
<dbReference type="InterPro" id="IPR000600">
    <property type="entry name" value="ROK"/>
</dbReference>
<accession>A0ABY8AZ50</accession>
<feature type="domain" description="Phosphomannose isomerase type I catalytic" evidence="2">
    <location>
        <begin position="6"/>
        <end position="106"/>
    </location>
</feature>
<dbReference type="Gene3D" id="2.60.120.10">
    <property type="entry name" value="Jelly Rolls"/>
    <property type="match status" value="2"/>
</dbReference>
<dbReference type="Gene3D" id="3.30.420.40">
    <property type="match status" value="2"/>
</dbReference>
<organism evidence="3 4">
    <name type="scientific">Exiguobacterium profundum</name>
    <dbReference type="NCBI Taxonomy" id="307643"/>
    <lineage>
        <taxon>Bacteria</taxon>
        <taxon>Bacillati</taxon>
        <taxon>Bacillota</taxon>
        <taxon>Bacilli</taxon>
        <taxon>Bacillales</taxon>
        <taxon>Bacillales Family XII. Incertae Sedis</taxon>
        <taxon>Exiguobacterium</taxon>
    </lineage>
</organism>
<dbReference type="Pfam" id="PF20511">
    <property type="entry name" value="PMI_typeI_cat"/>
    <property type="match status" value="1"/>
</dbReference>
<evidence type="ECO:0000313" key="4">
    <source>
        <dbReference type="Proteomes" id="UP001219957"/>
    </source>
</evidence>
<name>A0ABY8AZ50_9BACL</name>
<dbReference type="SUPFAM" id="SSF53067">
    <property type="entry name" value="Actin-like ATPase domain"/>
    <property type="match status" value="1"/>
</dbReference>
<protein>
    <submittedName>
        <fullName evidence="3">ROK family protein</fullName>
    </submittedName>
</protein>
<dbReference type="InterPro" id="IPR046457">
    <property type="entry name" value="PMI_typeI_cat"/>
</dbReference>
<dbReference type="EMBL" id="CP109617">
    <property type="protein sequence ID" value="WED55164.1"/>
    <property type="molecule type" value="Genomic_DNA"/>
</dbReference>
<dbReference type="InterPro" id="IPR014710">
    <property type="entry name" value="RmlC-like_jellyroll"/>
</dbReference>
<dbReference type="SUPFAM" id="SSF51182">
    <property type="entry name" value="RmlC-like cupins"/>
    <property type="match status" value="1"/>
</dbReference>
<dbReference type="Pfam" id="PF00480">
    <property type="entry name" value="ROK"/>
    <property type="match status" value="1"/>
</dbReference>
<sequence>MSAILLKPHYQQRLWGGERLKQFGFDFNDPSIGEAWTASALEKGSSAVASGPYVGLSLRELYQQYPELFQIKADVFPLLIKWIDANDDLSIQVHPDDSLAEQLENESYGKNECWYILDAPANATLIYGHSYATSEDFNKALETGDLEHGLIRKSIHAGDFFYVPAGTVHALTKGVCVLEIQQSSDTTYRLYDYERLDVTTGRPRELHVERGILASFVPHLGYSEPIRQLDHFRTRLTKNPFFFVEKWHVTAKEKISTDTFRLLSVVQGTLIIDEMEVPTGGTLLLPANESFLIEGEAICLVTGVPSDEKQAVRIGIDLGGTNTRIAAVSLKGEVLKQLTFNTQPQLPFEEALQSIETAIHQFNVEFDIRHVGIVAPGPLDLKQGMFLTPPNLPNWHHQKIVEPLTQRLGFSVTLENDANAAALAEAKFGAGKGFDAVFYVTVSTGIGGGYVYKHQIIRGANGSAGEIGNMIIRSNGPVHPVLNRGSLESLASGTALMSRASEKGYTNVPSLLSDDEYRHHFVEELASALANIIHTVDPDVIVLGGGVMMSASLFWNELQQAVSNKMYPHASGKTRLCLTQLSGDAGVIGAAFVEA</sequence>
<dbReference type="Proteomes" id="UP001219957">
    <property type="component" value="Chromosome"/>
</dbReference>
<comment type="similarity">
    <text evidence="1">Belongs to the ROK (NagC/XylR) family.</text>
</comment>
<evidence type="ECO:0000256" key="1">
    <source>
        <dbReference type="ARBA" id="ARBA00006479"/>
    </source>
</evidence>
<evidence type="ECO:0000259" key="2">
    <source>
        <dbReference type="Pfam" id="PF20511"/>
    </source>
</evidence>
<evidence type="ECO:0000313" key="3">
    <source>
        <dbReference type="EMBL" id="WED55164.1"/>
    </source>
</evidence>
<dbReference type="PANTHER" id="PTHR18964:SF149">
    <property type="entry name" value="BIFUNCTIONAL UDP-N-ACETYLGLUCOSAMINE 2-EPIMERASE_N-ACETYLMANNOSAMINE KINASE"/>
    <property type="match status" value="1"/>
</dbReference>
<dbReference type="CDD" id="cd07010">
    <property type="entry name" value="cupin_PMI_type_I_N_bac"/>
    <property type="match status" value="1"/>
</dbReference>
<dbReference type="RefSeq" id="WP_214685031.1">
    <property type="nucleotide sequence ID" value="NZ_CP109617.1"/>
</dbReference>
<keyword evidence="4" id="KW-1185">Reference proteome</keyword>
<dbReference type="InterPro" id="IPR043129">
    <property type="entry name" value="ATPase_NBD"/>
</dbReference>
<reference evidence="3 4" key="1">
    <citation type="submission" date="2022-10" db="EMBL/GenBank/DDBJ databases">
        <title>Complete genome sequence of Exiguobacterium profundum TSS-3 isolated from an extremely saline-alkaline spring located in Ixtapa, Chiapas-Mexico.</title>
        <authorList>
            <person name="Rincon-Rosales R."/>
            <person name="Rogel M.A."/>
            <person name="Rincon-Molina C.I."/>
            <person name="Guerrero G."/>
            <person name="Manzano-Gomez L.A."/>
            <person name="Lopez-Lopez A."/>
            <person name="Rincon Molina F.A."/>
            <person name="Martinez-Romero E."/>
        </authorList>
    </citation>
    <scope>NUCLEOTIDE SEQUENCE [LARGE SCALE GENOMIC DNA]</scope>
    <source>
        <strain evidence="3 4">TSS-3</strain>
    </source>
</reference>